<proteinExistence type="predicted"/>
<keyword evidence="3" id="KW-1185">Reference proteome</keyword>
<dbReference type="OrthoDB" id="597471at2"/>
<evidence type="ECO:0000313" key="2">
    <source>
        <dbReference type="EMBL" id="EON75962.1"/>
    </source>
</evidence>
<feature type="repeat" description="TPR" evidence="1">
    <location>
        <begin position="96"/>
        <end position="129"/>
    </location>
</feature>
<reference evidence="2 3" key="1">
    <citation type="submission" date="2013-02" db="EMBL/GenBank/DDBJ databases">
        <title>A novel strain isolated from Lonar lake, Maharashtra, India.</title>
        <authorList>
            <person name="Singh A."/>
        </authorList>
    </citation>
    <scope>NUCLEOTIDE SEQUENCE [LARGE SCALE GENOMIC DNA]</scope>
    <source>
        <strain evidence="2 3">AK24</strain>
    </source>
</reference>
<dbReference type="EMBL" id="AQHR01000091">
    <property type="protein sequence ID" value="EON75962.1"/>
    <property type="molecule type" value="Genomic_DNA"/>
</dbReference>
<dbReference type="RefSeq" id="WP_010855682.1">
    <property type="nucleotide sequence ID" value="NZ_AQHR01000091.1"/>
</dbReference>
<gene>
    <name evidence="2" type="ORF">ADIS_3550</name>
</gene>
<accession>R7ZPE9</accession>
<dbReference type="STRING" id="1232681.ADIS_3550"/>
<evidence type="ECO:0000256" key="1">
    <source>
        <dbReference type="PROSITE-ProRule" id="PRU00339"/>
    </source>
</evidence>
<dbReference type="SMART" id="SM00028">
    <property type="entry name" value="TPR"/>
    <property type="match status" value="3"/>
</dbReference>
<comment type="caution">
    <text evidence="2">The sequence shown here is derived from an EMBL/GenBank/DDBJ whole genome shotgun (WGS) entry which is preliminary data.</text>
</comment>
<keyword evidence="1" id="KW-0802">TPR repeat</keyword>
<dbReference type="SUPFAM" id="SSF81901">
    <property type="entry name" value="HCP-like"/>
    <property type="match status" value="1"/>
</dbReference>
<dbReference type="AlphaFoldDB" id="R7ZPE9"/>
<protein>
    <submittedName>
        <fullName evidence="2">Tetratricopeptide repeat domain protein</fullName>
    </submittedName>
</protein>
<evidence type="ECO:0000313" key="3">
    <source>
        <dbReference type="Proteomes" id="UP000013909"/>
    </source>
</evidence>
<dbReference type="Proteomes" id="UP000013909">
    <property type="component" value="Unassembled WGS sequence"/>
</dbReference>
<sequence>MPIAPQILLFILLLIPASWKKIGERNRALKEATAAYVGTDFEESVRRHLVLINDFQLGEPEVKFNLGLSYQNNGQEEDALKTYSELSLSRNKTIASFSANQAGVLEGRESNYKEALTYFKTALLKNPENEAARYNYELLSRWLAENEEEEKQQQDQEDQEKLEPSNYAKRMKAQADSFVDQFRFGEALQTMKKALEIDETVRYYEGFINNLNDINEIDGN</sequence>
<organism evidence="2 3">
    <name type="scientific">Lunatimonas lonarensis</name>
    <dbReference type="NCBI Taxonomy" id="1232681"/>
    <lineage>
        <taxon>Bacteria</taxon>
        <taxon>Pseudomonadati</taxon>
        <taxon>Bacteroidota</taxon>
        <taxon>Cytophagia</taxon>
        <taxon>Cytophagales</taxon>
        <taxon>Cyclobacteriaceae</taxon>
    </lineage>
</organism>
<dbReference type="InterPro" id="IPR011990">
    <property type="entry name" value="TPR-like_helical_dom_sf"/>
</dbReference>
<dbReference type="PROSITE" id="PS50005">
    <property type="entry name" value="TPR"/>
    <property type="match status" value="1"/>
</dbReference>
<dbReference type="InterPro" id="IPR019734">
    <property type="entry name" value="TPR_rpt"/>
</dbReference>
<dbReference type="Gene3D" id="1.25.40.10">
    <property type="entry name" value="Tetratricopeptide repeat domain"/>
    <property type="match status" value="1"/>
</dbReference>
<name>R7ZPE9_9BACT</name>